<evidence type="ECO:0000256" key="1">
    <source>
        <dbReference type="SAM" id="MobiDB-lite"/>
    </source>
</evidence>
<feature type="compositionally biased region" description="Low complexity" evidence="1">
    <location>
        <begin position="511"/>
        <end position="532"/>
    </location>
</feature>
<dbReference type="InterPro" id="IPR019021">
    <property type="entry name" value="Mms22"/>
</dbReference>
<feature type="compositionally biased region" description="Basic and acidic residues" evidence="1">
    <location>
        <begin position="111"/>
        <end position="121"/>
    </location>
</feature>
<feature type="compositionally biased region" description="Basic and acidic residues" evidence="1">
    <location>
        <begin position="680"/>
        <end position="691"/>
    </location>
</feature>
<proteinExistence type="predicted"/>
<keyword evidence="3" id="KW-1185">Reference proteome</keyword>
<organism evidence="2 3">
    <name type="scientific">Penicillium malachiteum</name>
    <dbReference type="NCBI Taxonomy" id="1324776"/>
    <lineage>
        <taxon>Eukaryota</taxon>
        <taxon>Fungi</taxon>
        <taxon>Dikarya</taxon>
        <taxon>Ascomycota</taxon>
        <taxon>Pezizomycotina</taxon>
        <taxon>Eurotiomycetes</taxon>
        <taxon>Eurotiomycetidae</taxon>
        <taxon>Eurotiales</taxon>
        <taxon>Aspergillaceae</taxon>
        <taxon>Penicillium</taxon>
    </lineage>
</organism>
<reference evidence="2" key="2">
    <citation type="submission" date="2023-01" db="EMBL/GenBank/DDBJ databases">
        <authorList>
            <person name="Petersen C."/>
        </authorList>
    </citation>
    <scope>NUCLEOTIDE SEQUENCE</scope>
    <source>
        <strain evidence="2">IBT 17514</strain>
    </source>
</reference>
<feature type="region of interest" description="Disordered" evidence="1">
    <location>
        <begin position="1"/>
        <end position="30"/>
    </location>
</feature>
<feature type="compositionally biased region" description="Polar residues" evidence="1">
    <location>
        <begin position="661"/>
        <end position="672"/>
    </location>
</feature>
<evidence type="ECO:0008006" key="4">
    <source>
        <dbReference type="Google" id="ProtNLM"/>
    </source>
</evidence>
<sequence length="2302" mass="259330">MQMEPWRKRGFVPDSDEEDEFESLEANDEVVHDTGDHDIDLEYLPVTTPVTVLESKGPAEDHKEIEDNSSATLSDTEEARRGSVELVTSPIVNRKVYTKELDLRTQGSAKNPRDNSKDRSRSASVEDETPKPRRPTKTYGKRSSNGKKTTKDLNVRNDTRDQLPTPDDDIWNIPSSPAAFNFFSRRAQRRGRETTPKLSTPTKDSQFSVALQQKLQDSQLPVHDARSRSSSPDELNVVEEPVPQPLPENEIEQPQAPLVENSEDDSSLSPAPSSIDSLPEDTQENPNAVQEEPRQKTPEVLVSEIDIPQELLKQIQAAQPARRNFRERKSIQMHPYMLEQAKYQQLMKEGGIRPVKQVMEEQRKRAKEATDESQEHDEYNPENVRSSPPPEEYLNAERPERHRDQQKDDSANRRRARNDSPSKSAHVTKRRKKTQSGTPHDATKGLTAEQLAALFDLGSSPPDSATRTPRASDGFRFPTKLTPPPTTTTTARSKSATPRVNEQPSVEQIDSEAASDNGEASDSSEGSSAGPGDAEEREIRRIQRQTKGVLPASWVRLEARQRLEQQKASQQNRNAATPRTDGKGVARKIVRKSGQSGRAMSFVDFGDSDDSENEVRNRNADDQTAEKDDGGSRFASEAPFDDNDAGEIMEDKRIDYMLSTVPRQHSTSLNRQKSLKRPKPKESAHEGERLAKKARLPRQTRLTDGSYVARRTKKSSSRSVPRLGILDAPDVASRPRDEQPLFLRVAARGVRSRRDAGRRSPTRKFIQLSSKLDTADANQSLQQWKRGKIRQSKNVRPQSKPRKSRPLANLSSRRSQAPQVTQQTRYPRQASASATREADPIIVDDEDHIQQGNTSASVAATPFEIPQNRQVPAIRPPQPEKHGHQWVVRRNIAISSLHRNTARPAATSLAGPGGSQAASKTIFSRSLTLLNRDYRQQQKSQTFKPSLTLDRYISDVGPFGPSTDAPMKQVPTAQVKDKQPTIQQWQQRKRLKKKPTPQRINIDAEEFHQDEPHGFNATNTELLTPVSMTQPVPSSRPAAFGVGGLCNWQSSYALDFGIAPLRHGVFFHETTFIGSGDFSRSLQVTKRNLDQTSRSCSFKIKDQAIQWDSWNDIVSSQMASVFESMVIELEEFTSTPEMSVASSLSSAVLAYRAMIVYVNDTLSFLDPIDRKAFVQRAMGLVSWLGEPISAFVASEKDGQNELVMLACYNLVFANQTRQIADHKSVDPQIVKDSLDLVTVSAKNVISLALSKTGIASVQSLLEETKTQELRDAGIRDDFASVAALVVTEQLLRSSESFSGVLADTQIDVCTKALVRNENDVANLESAWRDLFILQPFVEIDHHGIARHDSRFKIPHQNWNLVKKLLSPVLDNVEANSALQPISFNSYCRTIFQRCHRLINAWGWRECKPILDTLYDFFARKTLYNLKLEEARGSPAFLDELDGTPSLEIRPGEPCFHTLLKIIATGLRFLALKYDKKKIRNFAWRLLPNHGRVYPKEKDLRREDLDALRNHHDLLCTLYWAVPDVCRPRLETIRNLVHPATSHQETCSINIRSWIRLIRFKMSTSEEVSGLEPFADWHSYFMAELQQQHSQARSEIEAQSKGNKFASKELVESLISQNQRQIESLLSMGLSGLRTAIELAPTLEHAHKVISKTPFDSIAGLFKSKIPGVNTVVSEALQVIKTYVNKDSAPPVTGAPNTAPVAVEEDSQEFEGLDDWNDIDAVFVQQSNAPREEVKYVQRVLDPVVFRLLSNCFGADNSPEDAILSNVVDAWASIASALVRHGLQRWDNYLSHFGDGSWAQLRQTIQTRKYAAQFLALCIEKDSQILVESRNLVMGIWMASLVERASMLKFQHRLTDALLNGRPDDLILKNLPFVKDERDNRYHVSIQDIGQRRVSLISSILSNMREHVLQLEVSRSRELSITKQDYSELLQQLMTAMKDNYGELDNEKVESAQGAYVEFVHRIIRFLQELTSDIRPVDPFFTDPASFPLPSTDPGYIVAKLKRYEPKLSSKKEVQTLTMFVQSILERATVERQQSRLVSQLHTAMKDTYEAGRSDRPTLRAVLLQCVFPAYLELSFSTPAAWLLSRPIIQSISLVFKDLIFSLNTYDPACVTSVLRSFDAVFQSSYRALRPLTPHPRRFKDPAVLSMFAEFLKMVSTSLIVVDYLDRSTDQAASLIPYLEWLRDLSTAVSSELNNSISGPVSDMNIAAIPASDVHSSNLGTGMPQHLVTGRRLAFEDHQSYLKNWSFHDNKYYYSRHGHASKEVTLDSEIAVVVQNETEARRVFEDAKDEYLDFVDRLGLLSG</sequence>
<accession>A0AAD6HGR8</accession>
<feature type="compositionally biased region" description="Basic and acidic residues" evidence="1">
    <location>
        <begin position="613"/>
        <end position="631"/>
    </location>
</feature>
<feature type="region of interest" description="Disordered" evidence="1">
    <location>
        <begin position="53"/>
        <end position="301"/>
    </location>
</feature>
<feature type="compositionally biased region" description="Basic residues" evidence="1">
    <location>
        <begin position="987"/>
        <end position="996"/>
    </location>
</feature>
<feature type="compositionally biased region" description="Polar residues" evidence="1">
    <location>
        <begin position="809"/>
        <end position="834"/>
    </location>
</feature>
<feature type="compositionally biased region" description="Polar residues" evidence="1">
    <location>
        <begin position="767"/>
        <end position="783"/>
    </location>
</feature>
<evidence type="ECO:0000313" key="2">
    <source>
        <dbReference type="EMBL" id="KAJ5716118.1"/>
    </source>
</evidence>
<feature type="compositionally biased region" description="Acidic residues" evidence="1">
    <location>
        <begin position="14"/>
        <end position="28"/>
    </location>
</feature>
<protein>
    <recommendedName>
        <fullName evidence="4">Methyl methanesulfonate-sensitivity protein 22</fullName>
    </recommendedName>
</protein>
<feature type="compositionally biased region" description="Polar residues" evidence="1">
    <location>
        <begin position="196"/>
        <end position="219"/>
    </location>
</feature>
<comment type="caution">
    <text evidence="2">The sequence shown here is derived from an EMBL/GenBank/DDBJ whole genome shotgun (WGS) entry which is preliminary data.</text>
</comment>
<evidence type="ECO:0000313" key="3">
    <source>
        <dbReference type="Proteomes" id="UP001215712"/>
    </source>
</evidence>
<feature type="compositionally biased region" description="Low complexity" evidence="1">
    <location>
        <begin position="267"/>
        <end position="277"/>
    </location>
</feature>
<feature type="compositionally biased region" description="Acidic residues" evidence="1">
    <location>
        <begin position="639"/>
        <end position="648"/>
    </location>
</feature>
<feature type="compositionally biased region" description="Basic and acidic residues" evidence="1">
    <location>
        <begin position="395"/>
        <end position="420"/>
    </location>
</feature>
<feature type="region of interest" description="Disordered" evidence="1">
    <location>
        <begin position="750"/>
        <end position="837"/>
    </location>
</feature>
<dbReference type="EMBL" id="JAQJAN010000012">
    <property type="protein sequence ID" value="KAJ5716118.1"/>
    <property type="molecule type" value="Genomic_DNA"/>
</dbReference>
<feature type="region of interest" description="Disordered" evidence="1">
    <location>
        <begin position="352"/>
        <end position="721"/>
    </location>
</feature>
<feature type="region of interest" description="Disordered" evidence="1">
    <location>
        <begin position="958"/>
        <end position="997"/>
    </location>
</feature>
<dbReference type="PANTHER" id="PTHR28122:SF1">
    <property type="entry name" value="E3 UBIQUITIN-PROTEIN LIGASE SUBSTRATE RECEPTOR MMS22"/>
    <property type="match status" value="1"/>
</dbReference>
<dbReference type="GO" id="GO:0035361">
    <property type="term" value="C:Cul8-RING ubiquitin ligase complex"/>
    <property type="evidence" value="ECO:0007669"/>
    <property type="project" value="TreeGrafter"/>
</dbReference>
<feature type="compositionally biased region" description="Low complexity" evidence="1">
    <location>
        <begin position="487"/>
        <end position="499"/>
    </location>
</feature>
<dbReference type="GO" id="GO:0005634">
    <property type="term" value="C:nucleus"/>
    <property type="evidence" value="ECO:0007669"/>
    <property type="project" value="InterPro"/>
</dbReference>
<feature type="compositionally biased region" description="Basic and acidic residues" evidence="1">
    <location>
        <begin position="57"/>
        <end position="66"/>
    </location>
</feature>
<gene>
    <name evidence="2" type="ORF">N7493_008029</name>
</gene>
<feature type="compositionally biased region" description="Basic and acidic residues" evidence="1">
    <location>
        <begin position="149"/>
        <end position="161"/>
    </location>
</feature>
<feature type="compositionally biased region" description="Polar residues" evidence="1">
    <location>
        <begin position="566"/>
        <end position="577"/>
    </location>
</feature>
<dbReference type="GO" id="GO:0031297">
    <property type="term" value="P:replication fork processing"/>
    <property type="evidence" value="ECO:0007669"/>
    <property type="project" value="InterPro"/>
</dbReference>
<dbReference type="Pfam" id="PF09462">
    <property type="entry name" value="Mus7"/>
    <property type="match status" value="1"/>
</dbReference>
<name>A0AAD6HGR8_9EURO</name>
<feature type="compositionally biased region" description="Basic residues" evidence="1">
    <location>
        <begin position="785"/>
        <end position="805"/>
    </location>
</feature>
<reference evidence="2" key="1">
    <citation type="journal article" date="2023" name="IMA Fungus">
        <title>Comparative genomic study of the Penicillium genus elucidates a diverse pangenome and 15 lateral gene transfer events.</title>
        <authorList>
            <person name="Petersen C."/>
            <person name="Sorensen T."/>
            <person name="Nielsen M.R."/>
            <person name="Sondergaard T.E."/>
            <person name="Sorensen J.L."/>
            <person name="Fitzpatrick D.A."/>
            <person name="Frisvad J.C."/>
            <person name="Nielsen K.L."/>
        </authorList>
    </citation>
    <scope>NUCLEOTIDE SEQUENCE</scope>
    <source>
        <strain evidence="2">IBT 17514</strain>
    </source>
</reference>
<dbReference type="GO" id="GO:0000724">
    <property type="term" value="P:double-strand break repair via homologous recombination"/>
    <property type="evidence" value="ECO:0007669"/>
    <property type="project" value="TreeGrafter"/>
</dbReference>
<feature type="compositionally biased region" description="Basic and acidic residues" evidence="1">
    <location>
        <begin position="358"/>
        <end position="370"/>
    </location>
</feature>
<dbReference type="PANTHER" id="PTHR28122">
    <property type="entry name" value="E3 UBIQUITIN-PROTEIN LIGASE SUBSTRATE RECEPTOR MMS22"/>
    <property type="match status" value="1"/>
</dbReference>
<dbReference type="Proteomes" id="UP001215712">
    <property type="component" value="Unassembled WGS sequence"/>
</dbReference>